<protein>
    <submittedName>
        <fullName evidence="3">Uncharacterized protein</fullName>
    </submittedName>
</protein>
<reference evidence="4" key="1">
    <citation type="journal article" date="2015" name="Chem. Biol.">
        <title>Structure, bioactivity, and resistance mechanism of streptomonomicin, an unusual lasso Peptide from an understudied halophilic actinomycete.</title>
        <authorList>
            <person name="Metelev M."/>
            <person name="Tietz J.I."/>
            <person name="Melby J.O."/>
            <person name="Blair P.M."/>
            <person name="Zhu L."/>
            <person name="Livnat I."/>
            <person name="Severinov K."/>
            <person name="Mitchell D.A."/>
        </authorList>
    </citation>
    <scope>NUCLEOTIDE SEQUENCE [LARGE SCALE GENOMIC DNA]</scope>
    <source>
        <strain evidence="4">YIM 90003</strain>
    </source>
</reference>
<evidence type="ECO:0000256" key="1">
    <source>
        <dbReference type="SAM" id="MobiDB-lite"/>
    </source>
</evidence>
<feature type="transmembrane region" description="Helical" evidence="2">
    <location>
        <begin position="127"/>
        <end position="148"/>
    </location>
</feature>
<dbReference type="EMBL" id="JROO01000009">
    <property type="protein sequence ID" value="KIH99668.1"/>
    <property type="molecule type" value="Genomic_DNA"/>
</dbReference>
<dbReference type="STRING" id="183763.LP52_05295"/>
<feature type="transmembrane region" description="Helical" evidence="2">
    <location>
        <begin position="100"/>
        <end position="120"/>
    </location>
</feature>
<sequence length="185" mass="19320">MTPPHRPDAPGPQWAAPPAPGYPAPAPGHPGSFGYPGHPSAYHQRPAASRQPATVILARVFTFGLGAFAALLAFAFAIASLGARFDPDMGADAERVSNEIGLVALTALVLAVVFFVLGGIGGRRSPAVLWSTVGIHSVVAVLDVVGVVLMPDMAVILAFLVPFAVILTLLLVRPSRNHYHSAYSR</sequence>
<organism evidence="3 4">
    <name type="scientific">Streptomonospora alba</name>
    <dbReference type="NCBI Taxonomy" id="183763"/>
    <lineage>
        <taxon>Bacteria</taxon>
        <taxon>Bacillati</taxon>
        <taxon>Actinomycetota</taxon>
        <taxon>Actinomycetes</taxon>
        <taxon>Streptosporangiales</taxon>
        <taxon>Nocardiopsidaceae</taxon>
        <taxon>Streptomonospora</taxon>
    </lineage>
</organism>
<gene>
    <name evidence="3" type="ORF">LP52_05295</name>
</gene>
<dbReference type="OrthoDB" id="9931639at2"/>
<accession>A0A0C2G8I2</accession>
<evidence type="ECO:0000256" key="2">
    <source>
        <dbReference type="SAM" id="Phobius"/>
    </source>
</evidence>
<feature type="compositionally biased region" description="Pro residues" evidence="1">
    <location>
        <begin position="15"/>
        <end position="28"/>
    </location>
</feature>
<keyword evidence="2" id="KW-1133">Transmembrane helix</keyword>
<dbReference type="Proteomes" id="UP000031675">
    <property type="component" value="Unassembled WGS sequence"/>
</dbReference>
<name>A0A0C2G8I2_9ACTN</name>
<dbReference type="AlphaFoldDB" id="A0A0C2G8I2"/>
<feature type="region of interest" description="Disordered" evidence="1">
    <location>
        <begin position="1"/>
        <end position="44"/>
    </location>
</feature>
<keyword evidence="2" id="KW-0472">Membrane</keyword>
<feature type="transmembrane region" description="Helical" evidence="2">
    <location>
        <begin position="154"/>
        <end position="172"/>
    </location>
</feature>
<keyword evidence="4" id="KW-1185">Reference proteome</keyword>
<keyword evidence="2" id="KW-0812">Transmembrane</keyword>
<evidence type="ECO:0000313" key="3">
    <source>
        <dbReference type="EMBL" id="KIH99668.1"/>
    </source>
</evidence>
<proteinExistence type="predicted"/>
<comment type="caution">
    <text evidence="3">The sequence shown here is derived from an EMBL/GenBank/DDBJ whole genome shotgun (WGS) entry which is preliminary data.</text>
</comment>
<evidence type="ECO:0000313" key="4">
    <source>
        <dbReference type="Proteomes" id="UP000031675"/>
    </source>
</evidence>
<dbReference type="RefSeq" id="WP_040271256.1">
    <property type="nucleotide sequence ID" value="NZ_JROO01000009.1"/>
</dbReference>
<feature type="transmembrane region" description="Helical" evidence="2">
    <location>
        <begin position="56"/>
        <end position="80"/>
    </location>
</feature>